<accession>U2QHH8</accession>
<feature type="non-terminal residue" evidence="2">
    <location>
        <position position="149"/>
    </location>
</feature>
<keyword evidence="1" id="KW-0812">Transmembrane</keyword>
<name>U2QHH8_EUBRA</name>
<keyword evidence="1" id="KW-0472">Membrane</keyword>
<proteinExistence type="predicted"/>
<dbReference type="HOGENOM" id="CLU_015347_2_2_9"/>
<protein>
    <recommendedName>
        <fullName evidence="4">TraG family protein</fullName>
    </recommendedName>
</protein>
<dbReference type="eggNOG" id="COG3505">
    <property type="taxonomic scope" value="Bacteria"/>
</dbReference>
<organism evidence="2 3">
    <name type="scientific">Eubacterium ramulus ATCC 29099</name>
    <dbReference type="NCBI Taxonomy" id="1256908"/>
    <lineage>
        <taxon>Bacteria</taxon>
        <taxon>Bacillati</taxon>
        <taxon>Bacillota</taxon>
        <taxon>Clostridia</taxon>
        <taxon>Eubacteriales</taxon>
        <taxon>Eubacteriaceae</taxon>
        <taxon>Eubacterium</taxon>
    </lineage>
</organism>
<sequence>MRTDKIRKYLIPNIPYLFILWAFLKLGTAYRLAEGNDFAHKLIGLGQTIGPAFADFAPGLVPLDWLVGIVGAVGFRLLIYFKSKNAKKFRRDAEYGSARWGTEKDIKPFVDPRFENNVILTGTEFLTMNTRPKIPANARNLNCCIIGSP</sequence>
<evidence type="ECO:0008006" key="4">
    <source>
        <dbReference type="Google" id="ProtNLM"/>
    </source>
</evidence>
<evidence type="ECO:0000313" key="2">
    <source>
        <dbReference type="EMBL" id="ERK40763.1"/>
    </source>
</evidence>
<dbReference type="Proteomes" id="UP000016608">
    <property type="component" value="Unassembled WGS sequence"/>
</dbReference>
<feature type="transmembrane region" description="Helical" evidence="1">
    <location>
        <begin position="12"/>
        <end position="33"/>
    </location>
</feature>
<keyword evidence="1" id="KW-1133">Transmembrane helix</keyword>
<evidence type="ECO:0000313" key="3">
    <source>
        <dbReference type="Proteomes" id="UP000016608"/>
    </source>
</evidence>
<gene>
    <name evidence="2" type="ORF">HMPREF0373_03444</name>
</gene>
<dbReference type="AlphaFoldDB" id="U2QHH8"/>
<keyword evidence="3" id="KW-1185">Reference proteome</keyword>
<comment type="caution">
    <text evidence="2">The sequence shown here is derived from an EMBL/GenBank/DDBJ whole genome shotgun (WGS) entry which is preliminary data.</text>
</comment>
<feature type="transmembrane region" description="Helical" evidence="1">
    <location>
        <begin position="63"/>
        <end position="81"/>
    </location>
</feature>
<reference evidence="2 3" key="1">
    <citation type="submission" date="2013-06" db="EMBL/GenBank/DDBJ databases">
        <authorList>
            <person name="Weinstock G."/>
            <person name="Sodergren E."/>
            <person name="Lobos E.A."/>
            <person name="Fulton L."/>
            <person name="Fulton R."/>
            <person name="Courtney L."/>
            <person name="Fronick C."/>
            <person name="O'Laughlin M."/>
            <person name="Godfrey J."/>
            <person name="Wilson R.M."/>
            <person name="Miner T."/>
            <person name="Farmer C."/>
            <person name="Delehaunty K."/>
            <person name="Cordes M."/>
            <person name="Minx P."/>
            <person name="Tomlinson C."/>
            <person name="Chen J."/>
            <person name="Wollam A."/>
            <person name="Pepin K.H."/>
            <person name="Bhonagiri V."/>
            <person name="Zhang X."/>
            <person name="Warren W."/>
            <person name="Mitreva M."/>
            <person name="Mardis E.R."/>
            <person name="Wilson R.K."/>
        </authorList>
    </citation>
    <scope>NUCLEOTIDE SEQUENCE [LARGE SCALE GENOMIC DNA]</scope>
    <source>
        <strain evidence="2 3">ATCC 29099</strain>
    </source>
</reference>
<dbReference type="EMBL" id="AWVJ01000215">
    <property type="protein sequence ID" value="ERK40763.1"/>
    <property type="molecule type" value="Genomic_DNA"/>
</dbReference>
<evidence type="ECO:0000256" key="1">
    <source>
        <dbReference type="SAM" id="Phobius"/>
    </source>
</evidence>